<dbReference type="AlphaFoldDB" id="A0A285JY53"/>
<dbReference type="Proteomes" id="UP000219612">
    <property type="component" value="Unassembled WGS sequence"/>
</dbReference>
<dbReference type="RefSeq" id="WP_097327284.1">
    <property type="nucleotide sequence ID" value="NZ_OBDY01000028.1"/>
</dbReference>
<gene>
    <name evidence="1" type="ORF">SAMN05421748_12811</name>
</gene>
<reference evidence="1 2" key="1">
    <citation type="submission" date="2017-09" db="EMBL/GenBank/DDBJ databases">
        <authorList>
            <person name="Ehlers B."/>
            <person name="Leendertz F.H."/>
        </authorList>
    </citation>
    <scope>NUCLEOTIDE SEQUENCE [LARGE SCALE GENOMIC DNA]</scope>
    <source>
        <strain evidence="1 2">CGMCC 4.6857</strain>
    </source>
</reference>
<dbReference type="EMBL" id="OBDY01000028">
    <property type="protein sequence ID" value="SNY65249.1"/>
    <property type="molecule type" value="Genomic_DNA"/>
</dbReference>
<proteinExistence type="predicted"/>
<evidence type="ECO:0000313" key="2">
    <source>
        <dbReference type="Proteomes" id="UP000219612"/>
    </source>
</evidence>
<name>A0A285JY53_9ACTN</name>
<sequence>MERRNPYLILGIPFGTGRAGANAAFARRVKSLPADPAQARAWQTDLTWALQRIDAGPAAPEAEMGYYRMPADPGCGAPGEPGVFAPPPEPGPYDEAAVAAALVRLRAEAAREALRRELSRRSAQTPPPAP</sequence>
<organism evidence="1 2">
    <name type="scientific">Paractinoplanes atraurantiacus</name>
    <dbReference type="NCBI Taxonomy" id="1036182"/>
    <lineage>
        <taxon>Bacteria</taxon>
        <taxon>Bacillati</taxon>
        <taxon>Actinomycetota</taxon>
        <taxon>Actinomycetes</taxon>
        <taxon>Micromonosporales</taxon>
        <taxon>Micromonosporaceae</taxon>
        <taxon>Paractinoplanes</taxon>
    </lineage>
</organism>
<keyword evidence="2" id="KW-1185">Reference proteome</keyword>
<evidence type="ECO:0000313" key="1">
    <source>
        <dbReference type="EMBL" id="SNY65249.1"/>
    </source>
</evidence>
<accession>A0A285JY53</accession>
<protein>
    <submittedName>
        <fullName evidence="1">Uncharacterized protein</fullName>
    </submittedName>
</protein>